<keyword evidence="22" id="KW-1185">Reference proteome</keyword>
<evidence type="ECO:0000256" key="4">
    <source>
        <dbReference type="ARBA" id="ARBA00022695"/>
    </source>
</evidence>
<evidence type="ECO:0000256" key="10">
    <source>
        <dbReference type="ARBA" id="ARBA00023027"/>
    </source>
</evidence>
<organism evidence="21 22">
    <name type="scientific">Morchella conica CCBAS932</name>
    <dbReference type="NCBI Taxonomy" id="1392247"/>
    <lineage>
        <taxon>Eukaryota</taxon>
        <taxon>Fungi</taxon>
        <taxon>Dikarya</taxon>
        <taxon>Ascomycota</taxon>
        <taxon>Pezizomycotina</taxon>
        <taxon>Pezizomycetes</taxon>
        <taxon>Pezizales</taxon>
        <taxon>Morchellaceae</taxon>
        <taxon>Morchella</taxon>
    </lineage>
</organism>
<feature type="domain" description="PARP alpha-helical" evidence="19">
    <location>
        <begin position="378"/>
        <end position="507"/>
    </location>
</feature>
<evidence type="ECO:0000256" key="13">
    <source>
        <dbReference type="ARBA" id="ARBA00024347"/>
    </source>
</evidence>
<keyword evidence="11" id="KW-0238">DNA-binding</keyword>
<dbReference type="InterPro" id="IPR008893">
    <property type="entry name" value="WGR_domain"/>
</dbReference>
<dbReference type="SUPFAM" id="SSF52113">
    <property type="entry name" value="BRCT domain"/>
    <property type="match status" value="1"/>
</dbReference>
<evidence type="ECO:0000256" key="6">
    <source>
        <dbReference type="ARBA" id="ARBA00022737"/>
    </source>
</evidence>
<dbReference type="FunFam" id="1.20.142.10:FF:000002">
    <property type="entry name" value="Poly [ADP-ribose] polymerase"/>
    <property type="match status" value="1"/>
</dbReference>
<dbReference type="SMART" id="SM00773">
    <property type="entry name" value="WGR"/>
    <property type="match status" value="1"/>
</dbReference>
<dbReference type="InterPro" id="IPR050800">
    <property type="entry name" value="ARTD/PARP"/>
</dbReference>
<evidence type="ECO:0000256" key="7">
    <source>
        <dbReference type="ARBA" id="ARBA00022765"/>
    </source>
</evidence>
<evidence type="ECO:0000259" key="18">
    <source>
        <dbReference type="PROSITE" id="PS51059"/>
    </source>
</evidence>
<feature type="domain" description="WGR" evidence="20">
    <location>
        <begin position="244"/>
        <end position="346"/>
    </location>
</feature>
<keyword evidence="7" id="KW-0013">ADP-ribosylation</keyword>
<name>A0A3N4KBM2_9PEZI</name>
<feature type="compositionally biased region" description="Basic and acidic residues" evidence="16">
    <location>
        <begin position="132"/>
        <end position="145"/>
    </location>
</feature>
<evidence type="ECO:0000256" key="12">
    <source>
        <dbReference type="ARBA" id="ARBA00023242"/>
    </source>
</evidence>
<accession>A0A3N4KBM2</accession>
<proteinExistence type="inferred from homology"/>
<dbReference type="GO" id="GO:1990404">
    <property type="term" value="F:NAD+-protein mono-ADP-ribosyltransferase activity"/>
    <property type="evidence" value="ECO:0007669"/>
    <property type="project" value="TreeGrafter"/>
</dbReference>
<feature type="domain" description="BRCT" evidence="17">
    <location>
        <begin position="1"/>
        <end position="93"/>
    </location>
</feature>
<keyword evidence="10 15" id="KW-0520">NAD</keyword>
<evidence type="ECO:0000256" key="14">
    <source>
        <dbReference type="ARBA" id="ARBA00033987"/>
    </source>
</evidence>
<dbReference type="GO" id="GO:0016779">
    <property type="term" value="F:nucleotidyltransferase activity"/>
    <property type="evidence" value="ECO:0007669"/>
    <property type="project" value="UniProtKB-KW"/>
</dbReference>
<evidence type="ECO:0000313" key="22">
    <source>
        <dbReference type="Proteomes" id="UP000277580"/>
    </source>
</evidence>
<dbReference type="InterPro" id="IPR036420">
    <property type="entry name" value="BRCT_dom_sf"/>
</dbReference>
<dbReference type="SUPFAM" id="SSF142921">
    <property type="entry name" value="WGR domain-like"/>
    <property type="match status" value="1"/>
</dbReference>
<comment type="similarity">
    <text evidence="13">Belongs to the ARTD/PARP family.</text>
</comment>
<reference evidence="21 22" key="1">
    <citation type="journal article" date="2018" name="Nat. Ecol. Evol.">
        <title>Pezizomycetes genomes reveal the molecular basis of ectomycorrhizal truffle lifestyle.</title>
        <authorList>
            <person name="Murat C."/>
            <person name="Payen T."/>
            <person name="Noel B."/>
            <person name="Kuo A."/>
            <person name="Morin E."/>
            <person name="Chen J."/>
            <person name="Kohler A."/>
            <person name="Krizsan K."/>
            <person name="Balestrini R."/>
            <person name="Da Silva C."/>
            <person name="Montanini B."/>
            <person name="Hainaut M."/>
            <person name="Levati E."/>
            <person name="Barry K.W."/>
            <person name="Belfiori B."/>
            <person name="Cichocki N."/>
            <person name="Clum A."/>
            <person name="Dockter R.B."/>
            <person name="Fauchery L."/>
            <person name="Guy J."/>
            <person name="Iotti M."/>
            <person name="Le Tacon F."/>
            <person name="Lindquist E.A."/>
            <person name="Lipzen A."/>
            <person name="Malagnac F."/>
            <person name="Mello A."/>
            <person name="Molinier V."/>
            <person name="Miyauchi S."/>
            <person name="Poulain J."/>
            <person name="Riccioni C."/>
            <person name="Rubini A."/>
            <person name="Sitrit Y."/>
            <person name="Splivallo R."/>
            <person name="Traeger S."/>
            <person name="Wang M."/>
            <person name="Zifcakova L."/>
            <person name="Wipf D."/>
            <person name="Zambonelli A."/>
            <person name="Paolocci F."/>
            <person name="Nowrousian M."/>
            <person name="Ottonello S."/>
            <person name="Baldrian P."/>
            <person name="Spatafora J.W."/>
            <person name="Henrissat B."/>
            <person name="Nagy L.G."/>
            <person name="Aury J.M."/>
            <person name="Wincker P."/>
            <person name="Grigoriev I.V."/>
            <person name="Bonfante P."/>
            <person name="Martin F.M."/>
        </authorList>
    </citation>
    <scope>NUCLEOTIDE SEQUENCE [LARGE SCALE GENOMIC DNA]</scope>
    <source>
        <strain evidence="21 22">CCBAS932</strain>
    </source>
</reference>
<dbReference type="InterPro" id="IPR001357">
    <property type="entry name" value="BRCT_dom"/>
</dbReference>
<dbReference type="GO" id="GO:0003950">
    <property type="term" value="F:NAD+ poly-ADP-ribosyltransferase activity"/>
    <property type="evidence" value="ECO:0007669"/>
    <property type="project" value="UniProtKB-UniRule"/>
</dbReference>
<dbReference type="Pfam" id="PF05406">
    <property type="entry name" value="WGR"/>
    <property type="match status" value="1"/>
</dbReference>
<dbReference type="InterPro" id="IPR036616">
    <property type="entry name" value="Poly(ADP-ribose)pol_reg_dom_sf"/>
</dbReference>
<evidence type="ECO:0000256" key="3">
    <source>
        <dbReference type="ARBA" id="ARBA00022679"/>
    </source>
</evidence>
<dbReference type="Gene3D" id="1.20.142.10">
    <property type="entry name" value="Poly(ADP-ribose) polymerase, regulatory domain"/>
    <property type="match status" value="1"/>
</dbReference>
<comment type="subcellular location">
    <subcellularLocation>
        <location evidence="1">Nucleus</location>
    </subcellularLocation>
</comment>
<evidence type="ECO:0000256" key="16">
    <source>
        <dbReference type="SAM" id="MobiDB-lite"/>
    </source>
</evidence>
<feature type="domain" description="PARP catalytic" evidence="18">
    <location>
        <begin position="518"/>
        <end position="761"/>
    </location>
</feature>
<feature type="region of interest" description="Disordered" evidence="16">
    <location>
        <begin position="96"/>
        <end position="222"/>
    </location>
</feature>
<dbReference type="InterPro" id="IPR012317">
    <property type="entry name" value="Poly(ADP-ribose)pol_cat_dom"/>
</dbReference>
<keyword evidence="5" id="KW-0479">Metal-binding</keyword>
<feature type="compositionally biased region" description="Basic and acidic residues" evidence="16">
    <location>
        <begin position="210"/>
        <end position="222"/>
    </location>
</feature>
<keyword evidence="9" id="KW-0862">Zinc</keyword>
<dbReference type="PANTHER" id="PTHR10459">
    <property type="entry name" value="DNA LIGASE"/>
    <property type="match status" value="1"/>
</dbReference>
<dbReference type="OrthoDB" id="2017365at2759"/>
<evidence type="ECO:0000259" key="19">
    <source>
        <dbReference type="PROSITE" id="PS51060"/>
    </source>
</evidence>
<dbReference type="STRING" id="1392247.A0A3N4KBM2"/>
<dbReference type="SMART" id="SM00292">
    <property type="entry name" value="BRCT"/>
    <property type="match status" value="1"/>
</dbReference>
<dbReference type="Pfam" id="PF00644">
    <property type="entry name" value="PARP"/>
    <property type="match status" value="1"/>
</dbReference>
<feature type="compositionally biased region" description="Basic residues" evidence="16">
    <location>
        <begin position="200"/>
        <end position="209"/>
    </location>
</feature>
<evidence type="ECO:0000256" key="2">
    <source>
        <dbReference type="ARBA" id="ARBA00022676"/>
    </source>
</evidence>
<gene>
    <name evidence="21" type="ORF">P167DRAFT_539769</name>
</gene>
<dbReference type="Pfam" id="PF02877">
    <property type="entry name" value="PARP_reg"/>
    <property type="match status" value="1"/>
</dbReference>
<evidence type="ECO:0000256" key="9">
    <source>
        <dbReference type="ARBA" id="ARBA00022833"/>
    </source>
</evidence>
<dbReference type="EMBL" id="ML119173">
    <property type="protein sequence ID" value="RPB07890.1"/>
    <property type="molecule type" value="Genomic_DNA"/>
</dbReference>
<dbReference type="InParanoid" id="A0A3N4KBM2"/>
<evidence type="ECO:0000259" key="20">
    <source>
        <dbReference type="PROSITE" id="PS51977"/>
    </source>
</evidence>
<keyword evidence="8" id="KW-0863">Zinc-finger</keyword>
<dbReference type="PROSITE" id="PS51977">
    <property type="entry name" value="WGR"/>
    <property type="match status" value="1"/>
</dbReference>
<dbReference type="CDD" id="cd01437">
    <property type="entry name" value="parp_like"/>
    <property type="match status" value="1"/>
</dbReference>
<dbReference type="Gene3D" id="2.20.140.10">
    <property type="entry name" value="WGR domain"/>
    <property type="match status" value="1"/>
</dbReference>
<dbReference type="SUPFAM" id="SSF47587">
    <property type="entry name" value="Domain of poly(ADP-ribose) polymerase"/>
    <property type="match status" value="1"/>
</dbReference>
<dbReference type="PANTHER" id="PTHR10459:SF60">
    <property type="entry name" value="POLY [ADP-RIBOSE] POLYMERASE 2"/>
    <property type="match status" value="1"/>
</dbReference>
<keyword evidence="6" id="KW-0677">Repeat</keyword>
<keyword evidence="3 15" id="KW-0808">Transferase</keyword>
<dbReference type="GO" id="GO:0005730">
    <property type="term" value="C:nucleolus"/>
    <property type="evidence" value="ECO:0007669"/>
    <property type="project" value="TreeGrafter"/>
</dbReference>
<evidence type="ECO:0000313" key="21">
    <source>
        <dbReference type="EMBL" id="RPB07890.1"/>
    </source>
</evidence>
<dbReference type="PROSITE" id="PS51060">
    <property type="entry name" value="PARP_ALPHA_HD"/>
    <property type="match status" value="1"/>
</dbReference>
<dbReference type="GO" id="GO:0003677">
    <property type="term" value="F:DNA binding"/>
    <property type="evidence" value="ECO:0007669"/>
    <property type="project" value="UniProtKB-KW"/>
</dbReference>
<dbReference type="Gene3D" id="3.90.228.10">
    <property type="match status" value="1"/>
</dbReference>
<feature type="compositionally biased region" description="Basic and acidic residues" evidence="16">
    <location>
        <begin position="189"/>
        <end position="199"/>
    </location>
</feature>
<keyword evidence="2 15" id="KW-0328">Glycosyltransferase</keyword>
<dbReference type="FunFam" id="2.20.140.10:FF:000001">
    <property type="entry name" value="Poly [ADP-ribose] polymerase"/>
    <property type="match status" value="1"/>
</dbReference>
<sequence length="761" mass="83892">MANPLSKFTIAVSGSQKGYTQVNLESLIASNGGAFVKAIEPGTTHLVTTQADVDKRSAKVRSAQASGIHVVSLDWLLESIESKKALAETGYVFGSIQPAPTTTTVAGKSADGSDPAQPPRRMSKRTASNLKDMAKNEDQEEEKPAPKKTKGSQGKSKRNEDQDVDMEDAPPKAADGVKTVKGEDEEDTKDAAKPEEKKAKASTKGKGKAKKEPTPEPEEVKPKMKTVIKKGKAPVDEYCPLANRVHVYVDGAGVVYDATLNQTDIGNNNNKFYYCQLLESDPNINKSYSYSVWVRFGRVGERGQTKMYVEDVSHSQALSVFQKQFRSKTGQPWENRADAHGGPKRYAFLERNYEEAEEEDADEDAGGSAGGEAAKLVKSSLAKPLQNLMQLIFNTDIMQQSMASMSYDSNKLPLGKLSKEVISRGYQTLKDIGEVIEQKPGYLQKFSDFGSNRVEILNRLSNRYYTVIPHSFGRNVPPVIDSGPKLKREVELIENLSDMALTTKIMNDTRVASTDGIHPLDKQFGSLGLNEAIPLDKYTPEFKNLEAYVKKTQGKTHRMNLKVEEIFRVTRSVEEEHWQNAGWDKLASDNRYLLWHGSRTTNFAGILSQGLRIAPPEAPVNGYMFGKGIYLADIVSKSANYCCAGSSNNTGLLLLCEAQLGDPMFELNGSDYNAAQNCAKANALATKGLGRSVPLKWEDASVVNESLKGVKMPAVTAPEANITGDDPTIKQGSYRSLQYNEYIVYKTSQVKIRYLFRCRFN</sequence>
<evidence type="ECO:0000259" key="17">
    <source>
        <dbReference type="PROSITE" id="PS50172"/>
    </source>
</evidence>
<dbReference type="PROSITE" id="PS51059">
    <property type="entry name" value="PARP_CATALYTIC"/>
    <property type="match status" value="1"/>
</dbReference>
<dbReference type="PROSITE" id="PS50172">
    <property type="entry name" value="BRCT"/>
    <property type="match status" value="1"/>
</dbReference>
<dbReference type="GO" id="GO:0006302">
    <property type="term" value="P:double-strand break repair"/>
    <property type="evidence" value="ECO:0007669"/>
    <property type="project" value="TreeGrafter"/>
</dbReference>
<protein>
    <recommendedName>
        <fullName evidence="15">Poly [ADP-ribose] polymerase</fullName>
        <shortName evidence="15">PARP</shortName>
        <ecNumber evidence="15">2.4.2.-</ecNumber>
    </recommendedName>
</protein>
<dbReference type="GO" id="GO:0008270">
    <property type="term" value="F:zinc ion binding"/>
    <property type="evidence" value="ECO:0007669"/>
    <property type="project" value="UniProtKB-KW"/>
</dbReference>
<dbReference type="SUPFAM" id="SSF56399">
    <property type="entry name" value="ADP-ribosylation"/>
    <property type="match status" value="1"/>
</dbReference>
<evidence type="ECO:0000256" key="15">
    <source>
        <dbReference type="RuleBase" id="RU362114"/>
    </source>
</evidence>
<dbReference type="GO" id="GO:0070212">
    <property type="term" value="P:protein poly-ADP-ribosylation"/>
    <property type="evidence" value="ECO:0007669"/>
    <property type="project" value="TreeGrafter"/>
</dbReference>
<evidence type="ECO:0000256" key="8">
    <source>
        <dbReference type="ARBA" id="ARBA00022771"/>
    </source>
</evidence>
<evidence type="ECO:0000256" key="5">
    <source>
        <dbReference type="ARBA" id="ARBA00022723"/>
    </source>
</evidence>
<dbReference type="Proteomes" id="UP000277580">
    <property type="component" value="Unassembled WGS sequence"/>
</dbReference>
<dbReference type="AlphaFoldDB" id="A0A3N4KBM2"/>
<dbReference type="Pfam" id="PF00533">
    <property type="entry name" value="BRCT"/>
    <property type="match status" value="1"/>
</dbReference>
<comment type="catalytic activity">
    <reaction evidence="14">
        <text>NAD(+) + (ADP-D-ribosyl)n-acceptor = nicotinamide + (ADP-D-ribosyl)n+1-acceptor + H(+).</text>
        <dbReference type="EC" id="2.4.2.30"/>
    </reaction>
</comment>
<dbReference type="Gene3D" id="3.40.50.10190">
    <property type="entry name" value="BRCT domain"/>
    <property type="match status" value="1"/>
</dbReference>
<dbReference type="InterPro" id="IPR036930">
    <property type="entry name" value="WGR_dom_sf"/>
</dbReference>
<keyword evidence="12" id="KW-0539">Nucleus</keyword>
<keyword evidence="4" id="KW-0548">Nucleotidyltransferase</keyword>
<evidence type="ECO:0000256" key="11">
    <source>
        <dbReference type="ARBA" id="ARBA00023125"/>
    </source>
</evidence>
<dbReference type="InterPro" id="IPR004102">
    <property type="entry name" value="Poly(ADP-ribose)pol_reg_dom"/>
</dbReference>
<dbReference type="EC" id="2.4.2.-" evidence="15"/>
<evidence type="ECO:0000256" key="1">
    <source>
        <dbReference type="ARBA" id="ARBA00004123"/>
    </source>
</evidence>